<evidence type="ECO:0000313" key="1">
    <source>
        <dbReference type="EMBL" id="KAK3587026.1"/>
    </source>
</evidence>
<comment type="caution">
    <text evidence="1">The sequence shown here is derived from an EMBL/GenBank/DDBJ whole genome shotgun (WGS) entry which is preliminary data.</text>
</comment>
<reference evidence="1" key="2">
    <citation type="journal article" date="2021" name="Genome Biol. Evol.">
        <title>Developing a high-quality reference genome for a parasitic bivalve with doubly uniparental inheritance (Bivalvia: Unionida).</title>
        <authorList>
            <person name="Smith C.H."/>
        </authorList>
    </citation>
    <scope>NUCLEOTIDE SEQUENCE</scope>
    <source>
        <strain evidence="1">CHS0354</strain>
        <tissue evidence="1">Mantle</tissue>
    </source>
</reference>
<name>A0AAE0VR83_9BIVA</name>
<sequence length="93" mass="11091">MMLQDTKQSQSIPRRIWQSIGHRSIPEDELRVSRHLTVVRKRTRYGFETRHPTVVRKETRYGLRPDIPQLSVNRLDMDCDQTSQLSVNRLDME</sequence>
<protein>
    <submittedName>
        <fullName evidence="1">Uncharacterized protein</fullName>
    </submittedName>
</protein>
<gene>
    <name evidence="1" type="ORF">CHS0354_017007</name>
</gene>
<organism evidence="1 2">
    <name type="scientific">Potamilus streckersoni</name>
    <dbReference type="NCBI Taxonomy" id="2493646"/>
    <lineage>
        <taxon>Eukaryota</taxon>
        <taxon>Metazoa</taxon>
        <taxon>Spiralia</taxon>
        <taxon>Lophotrochozoa</taxon>
        <taxon>Mollusca</taxon>
        <taxon>Bivalvia</taxon>
        <taxon>Autobranchia</taxon>
        <taxon>Heteroconchia</taxon>
        <taxon>Palaeoheterodonta</taxon>
        <taxon>Unionida</taxon>
        <taxon>Unionoidea</taxon>
        <taxon>Unionidae</taxon>
        <taxon>Ambleminae</taxon>
        <taxon>Lampsilini</taxon>
        <taxon>Potamilus</taxon>
    </lineage>
</organism>
<dbReference type="Proteomes" id="UP001195483">
    <property type="component" value="Unassembled WGS sequence"/>
</dbReference>
<accession>A0AAE0VR83</accession>
<proteinExistence type="predicted"/>
<reference evidence="1" key="3">
    <citation type="submission" date="2023-05" db="EMBL/GenBank/DDBJ databases">
        <authorList>
            <person name="Smith C.H."/>
        </authorList>
    </citation>
    <scope>NUCLEOTIDE SEQUENCE</scope>
    <source>
        <strain evidence="1">CHS0354</strain>
        <tissue evidence="1">Mantle</tissue>
    </source>
</reference>
<reference evidence="1" key="1">
    <citation type="journal article" date="2021" name="Genome Biol. Evol.">
        <title>A High-Quality Reference Genome for a Parasitic Bivalve with Doubly Uniparental Inheritance (Bivalvia: Unionida).</title>
        <authorList>
            <person name="Smith C.H."/>
        </authorList>
    </citation>
    <scope>NUCLEOTIDE SEQUENCE</scope>
    <source>
        <strain evidence="1">CHS0354</strain>
    </source>
</reference>
<evidence type="ECO:0000313" key="2">
    <source>
        <dbReference type="Proteomes" id="UP001195483"/>
    </source>
</evidence>
<dbReference type="EMBL" id="JAEAOA010001044">
    <property type="protein sequence ID" value="KAK3587026.1"/>
    <property type="molecule type" value="Genomic_DNA"/>
</dbReference>
<keyword evidence="2" id="KW-1185">Reference proteome</keyword>
<dbReference type="AlphaFoldDB" id="A0AAE0VR83"/>